<dbReference type="EMBL" id="LSYS01005643">
    <property type="protein sequence ID" value="OPJ76491.1"/>
    <property type="molecule type" value="Genomic_DNA"/>
</dbReference>
<name>A0A1V4JWH8_PATFA</name>
<reference evidence="2 3" key="1">
    <citation type="submission" date="2016-02" db="EMBL/GenBank/DDBJ databases">
        <title>Band-tailed pigeon sequencing and assembly.</title>
        <authorList>
            <person name="Soares A.E."/>
            <person name="Novak B.J."/>
            <person name="Rice E.S."/>
            <person name="O'Connell B."/>
            <person name="Chang D."/>
            <person name="Weber S."/>
            <person name="Shapiro B."/>
        </authorList>
    </citation>
    <scope>NUCLEOTIDE SEQUENCE [LARGE SCALE GENOMIC DNA]</scope>
    <source>
        <strain evidence="2">BTP2013</strain>
        <tissue evidence="2">Blood</tissue>
    </source>
</reference>
<evidence type="ECO:0000313" key="3">
    <source>
        <dbReference type="Proteomes" id="UP000190648"/>
    </source>
</evidence>
<proteinExistence type="predicted"/>
<sequence length="136" mass="15224">MPASFKMDLLLTKARLISDSVSTSVITYLRRRKKRVHLQPERGMRICERNNSADAQVSEEGGGGGGSGTRAEIPLYPMMKTMGRLAAPMQLVEVRGATGGCLKETVILWEVHAGASSWQKTWREEPMLEQDYWLDL</sequence>
<protein>
    <submittedName>
        <fullName evidence="2">Uncharacterized protein</fullName>
    </submittedName>
</protein>
<comment type="caution">
    <text evidence="2">The sequence shown here is derived from an EMBL/GenBank/DDBJ whole genome shotgun (WGS) entry which is preliminary data.</text>
</comment>
<gene>
    <name evidence="2" type="ORF">AV530_016164</name>
</gene>
<feature type="region of interest" description="Disordered" evidence="1">
    <location>
        <begin position="51"/>
        <end position="71"/>
    </location>
</feature>
<keyword evidence="3" id="KW-1185">Reference proteome</keyword>
<dbReference type="OrthoDB" id="9219298at2759"/>
<dbReference type="Proteomes" id="UP000190648">
    <property type="component" value="Unassembled WGS sequence"/>
</dbReference>
<organism evidence="2 3">
    <name type="scientific">Patagioenas fasciata monilis</name>
    <dbReference type="NCBI Taxonomy" id="372326"/>
    <lineage>
        <taxon>Eukaryota</taxon>
        <taxon>Metazoa</taxon>
        <taxon>Chordata</taxon>
        <taxon>Craniata</taxon>
        <taxon>Vertebrata</taxon>
        <taxon>Euteleostomi</taxon>
        <taxon>Archelosauria</taxon>
        <taxon>Archosauria</taxon>
        <taxon>Dinosauria</taxon>
        <taxon>Saurischia</taxon>
        <taxon>Theropoda</taxon>
        <taxon>Coelurosauria</taxon>
        <taxon>Aves</taxon>
        <taxon>Neognathae</taxon>
        <taxon>Neoaves</taxon>
        <taxon>Columbimorphae</taxon>
        <taxon>Columbiformes</taxon>
        <taxon>Columbidae</taxon>
        <taxon>Patagioenas</taxon>
    </lineage>
</organism>
<evidence type="ECO:0000313" key="2">
    <source>
        <dbReference type="EMBL" id="OPJ76491.1"/>
    </source>
</evidence>
<evidence type="ECO:0000256" key="1">
    <source>
        <dbReference type="SAM" id="MobiDB-lite"/>
    </source>
</evidence>
<accession>A0A1V4JWH8</accession>
<dbReference type="AlphaFoldDB" id="A0A1V4JWH8"/>